<sequence length="98" mass="11211">MDFRVRALLSIQRAIWELVTPNLRGIAIACSYPAISARFLFENRPTEEDCENVSLAETYSIADFGDEVVIEFAPVWLPCSMSRALEPGEEWVYLRKEP</sequence>
<proteinExistence type="predicted"/>
<evidence type="ECO:0000313" key="2">
    <source>
        <dbReference type="Proteomes" id="UP000298003"/>
    </source>
</evidence>
<gene>
    <name evidence="1" type="ORF">E1O70_08255</name>
</gene>
<dbReference type="AlphaFoldDB" id="A0A4Y8R3U1"/>
<dbReference type="RefSeq" id="WP_128957616.1">
    <property type="nucleotide sequence ID" value="NZ_SOZH01000004.1"/>
</dbReference>
<name>A0A4Y8R3U1_9MICO</name>
<keyword evidence="2" id="KW-1185">Reference proteome</keyword>
<dbReference type="GeneID" id="95684479"/>
<evidence type="ECO:0000313" key="1">
    <source>
        <dbReference type="EMBL" id="TFF12829.1"/>
    </source>
</evidence>
<dbReference type="Proteomes" id="UP000298003">
    <property type="component" value="Unassembled WGS sequence"/>
</dbReference>
<accession>A0A4Y8R3U1</accession>
<dbReference type="EMBL" id="SOZH01000004">
    <property type="protein sequence ID" value="TFF12829.1"/>
    <property type="molecule type" value="Genomic_DNA"/>
</dbReference>
<dbReference type="Pfam" id="PF26541">
    <property type="entry name" value="MafI2"/>
    <property type="match status" value="1"/>
</dbReference>
<reference evidence="1 2" key="1">
    <citation type="submission" date="2019-03" db="EMBL/GenBank/DDBJ databases">
        <title>Cellulosimicrobium funkei JCM14302 Assembly.</title>
        <authorList>
            <person name="Dou T."/>
        </authorList>
    </citation>
    <scope>NUCLEOTIDE SEQUENCE [LARGE SCALE GENOMIC DNA]</scope>
    <source>
        <strain evidence="1 2">JCM 14302</strain>
    </source>
</reference>
<comment type="caution">
    <text evidence="1">The sequence shown here is derived from an EMBL/GenBank/DDBJ whole genome shotgun (WGS) entry which is preliminary data.</text>
</comment>
<dbReference type="InterPro" id="IPR058702">
    <property type="entry name" value="MafI2-like"/>
</dbReference>
<organism evidence="1 2">
    <name type="scientific">Cellulosimicrobium funkei</name>
    <dbReference type="NCBI Taxonomy" id="264251"/>
    <lineage>
        <taxon>Bacteria</taxon>
        <taxon>Bacillati</taxon>
        <taxon>Actinomycetota</taxon>
        <taxon>Actinomycetes</taxon>
        <taxon>Micrococcales</taxon>
        <taxon>Promicromonosporaceae</taxon>
        <taxon>Cellulosimicrobium</taxon>
    </lineage>
</organism>
<protein>
    <submittedName>
        <fullName evidence="1">Uncharacterized protein</fullName>
    </submittedName>
</protein>